<organism evidence="1 2">
    <name type="scientific">Ceratodon purpureus</name>
    <name type="common">Fire moss</name>
    <name type="synonym">Dicranum purpureum</name>
    <dbReference type="NCBI Taxonomy" id="3225"/>
    <lineage>
        <taxon>Eukaryota</taxon>
        <taxon>Viridiplantae</taxon>
        <taxon>Streptophyta</taxon>
        <taxon>Embryophyta</taxon>
        <taxon>Bryophyta</taxon>
        <taxon>Bryophytina</taxon>
        <taxon>Bryopsida</taxon>
        <taxon>Dicranidae</taxon>
        <taxon>Pseudoditrichales</taxon>
        <taxon>Ditrichaceae</taxon>
        <taxon>Ceratodon</taxon>
    </lineage>
</organism>
<sequence>MPVVVLDHGIKDGVDITTNDSFQEECCTTAILLFLVVLSTFSSQGTALQTYKIIRLLWLDLHWPTRIFLPCLLPEYHDDVSQILKLHSLFSDSQLG</sequence>
<gene>
    <name evidence="1" type="ORF">KC19_12G109600</name>
</gene>
<dbReference type="EMBL" id="CM026433">
    <property type="protein sequence ID" value="KAG0554665.1"/>
    <property type="molecule type" value="Genomic_DNA"/>
</dbReference>
<evidence type="ECO:0000313" key="1">
    <source>
        <dbReference type="EMBL" id="KAG0554665.1"/>
    </source>
</evidence>
<comment type="caution">
    <text evidence="1">The sequence shown here is derived from an EMBL/GenBank/DDBJ whole genome shotgun (WGS) entry which is preliminary data.</text>
</comment>
<keyword evidence="2" id="KW-1185">Reference proteome</keyword>
<name>A0A8T0G749_CERPU</name>
<evidence type="ECO:0000313" key="2">
    <source>
        <dbReference type="Proteomes" id="UP000822688"/>
    </source>
</evidence>
<accession>A0A8T0G749</accession>
<dbReference type="AlphaFoldDB" id="A0A8T0G749"/>
<proteinExistence type="predicted"/>
<dbReference type="Proteomes" id="UP000822688">
    <property type="component" value="Chromosome 12"/>
</dbReference>
<protein>
    <submittedName>
        <fullName evidence="1">Uncharacterized protein</fullName>
    </submittedName>
</protein>
<reference evidence="1" key="1">
    <citation type="submission" date="2020-06" db="EMBL/GenBank/DDBJ databases">
        <title>WGS assembly of Ceratodon purpureus strain R40.</title>
        <authorList>
            <person name="Carey S.B."/>
            <person name="Jenkins J."/>
            <person name="Shu S."/>
            <person name="Lovell J.T."/>
            <person name="Sreedasyam A."/>
            <person name="Maumus F."/>
            <person name="Tiley G.P."/>
            <person name="Fernandez-Pozo N."/>
            <person name="Barry K."/>
            <person name="Chen C."/>
            <person name="Wang M."/>
            <person name="Lipzen A."/>
            <person name="Daum C."/>
            <person name="Saski C.A."/>
            <person name="Payton A.C."/>
            <person name="Mcbreen J.C."/>
            <person name="Conrad R.E."/>
            <person name="Kollar L.M."/>
            <person name="Olsson S."/>
            <person name="Huttunen S."/>
            <person name="Landis J.B."/>
            <person name="Wickett N.J."/>
            <person name="Johnson M.G."/>
            <person name="Rensing S.A."/>
            <person name="Grimwood J."/>
            <person name="Schmutz J."/>
            <person name="Mcdaniel S.F."/>
        </authorList>
    </citation>
    <scope>NUCLEOTIDE SEQUENCE</scope>
    <source>
        <strain evidence="1">R40</strain>
    </source>
</reference>